<gene>
    <name evidence="1" type="ORF">DFH08DRAFT_804091</name>
</gene>
<reference evidence="1" key="1">
    <citation type="submission" date="2023-03" db="EMBL/GenBank/DDBJ databases">
        <title>Massive genome expansion in bonnet fungi (Mycena s.s.) driven by repeated elements and novel gene families across ecological guilds.</title>
        <authorList>
            <consortium name="Lawrence Berkeley National Laboratory"/>
            <person name="Harder C.B."/>
            <person name="Miyauchi S."/>
            <person name="Viragh M."/>
            <person name="Kuo A."/>
            <person name="Thoen E."/>
            <person name="Andreopoulos B."/>
            <person name="Lu D."/>
            <person name="Skrede I."/>
            <person name="Drula E."/>
            <person name="Henrissat B."/>
            <person name="Morin E."/>
            <person name="Kohler A."/>
            <person name="Barry K."/>
            <person name="LaButti K."/>
            <person name="Morin E."/>
            <person name="Salamov A."/>
            <person name="Lipzen A."/>
            <person name="Mereny Z."/>
            <person name="Hegedus B."/>
            <person name="Baldrian P."/>
            <person name="Stursova M."/>
            <person name="Weitz H."/>
            <person name="Taylor A."/>
            <person name="Grigoriev I.V."/>
            <person name="Nagy L.G."/>
            <person name="Martin F."/>
            <person name="Kauserud H."/>
        </authorList>
    </citation>
    <scope>NUCLEOTIDE SEQUENCE</scope>
    <source>
        <strain evidence="1">CBHHK002</strain>
    </source>
</reference>
<dbReference type="EMBL" id="JARIHO010000010">
    <property type="protein sequence ID" value="KAJ7354169.1"/>
    <property type="molecule type" value="Genomic_DNA"/>
</dbReference>
<dbReference type="Proteomes" id="UP001218218">
    <property type="component" value="Unassembled WGS sequence"/>
</dbReference>
<proteinExistence type="predicted"/>
<dbReference type="AlphaFoldDB" id="A0AAD7ABA4"/>
<keyword evidence="2" id="KW-1185">Reference proteome</keyword>
<name>A0AAD7ABA4_9AGAR</name>
<accession>A0AAD7ABA4</accession>
<evidence type="ECO:0000313" key="2">
    <source>
        <dbReference type="Proteomes" id="UP001218218"/>
    </source>
</evidence>
<sequence length="151" mass="16658">MSLYHIDSQSEFTNSALVLQSAPWEPPADIPQFVKGGRYSDAAVDDTPDLDNSRIMQTEFKPADGVQVTVVRSAMTVMEYWWEECSDRSCEGDSVFAGLGLPTHGTDAKESLVFTGLDYPEHWFEVAYRHNGLVCKGECSGIGVLPDHPSI</sequence>
<comment type="caution">
    <text evidence="1">The sequence shown here is derived from an EMBL/GenBank/DDBJ whole genome shotgun (WGS) entry which is preliminary data.</text>
</comment>
<evidence type="ECO:0000313" key="1">
    <source>
        <dbReference type="EMBL" id="KAJ7354169.1"/>
    </source>
</evidence>
<protein>
    <submittedName>
        <fullName evidence="1">Uncharacterized protein</fullName>
    </submittedName>
</protein>
<organism evidence="1 2">
    <name type="scientific">Mycena albidolilacea</name>
    <dbReference type="NCBI Taxonomy" id="1033008"/>
    <lineage>
        <taxon>Eukaryota</taxon>
        <taxon>Fungi</taxon>
        <taxon>Dikarya</taxon>
        <taxon>Basidiomycota</taxon>
        <taxon>Agaricomycotina</taxon>
        <taxon>Agaricomycetes</taxon>
        <taxon>Agaricomycetidae</taxon>
        <taxon>Agaricales</taxon>
        <taxon>Marasmiineae</taxon>
        <taxon>Mycenaceae</taxon>
        <taxon>Mycena</taxon>
    </lineage>
</organism>